<dbReference type="GO" id="GO:0005524">
    <property type="term" value="F:ATP binding"/>
    <property type="evidence" value="ECO:0007669"/>
    <property type="project" value="UniProtKB-KW"/>
</dbReference>
<dbReference type="Proteomes" id="UP000030750">
    <property type="component" value="Unassembled WGS sequence"/>
</dbReference>
<keyword evidence="1" id="KW-0723">Serine/threonine-protein kinase</keyword>
<proteinExistence type="predicted"/>
<organism evidence="9 10">
    <name type="scientific">Eimeria brunetti</name>
    <dbReference type="NCBI Taxonomy" id="51314"/>
    <lineage>
        <taxon>Eukaryota</taxon>
        <taxon>Sar</taxon>
        <taxon>Alveolata</taxon>
        <taxon>Apicomplexa</taxon>
        <taxon>Conoidasida</taxon>
        <taxon>Coccidia</taxon>
        <taxon>Eucoccidiorida</taxon>
        <taxon>Eimeriorina</taxon>
        <taxon>Eimeriidae</taxon>
        <taxon>Eimeria</taxon>
    </lineage>
</organism>
<feature type="domain" description="AGC-kinase C-terminal" evidence="8">
    <location>
        <begin position="137"/>
        <end position="186"/>
    </location>
</feature>
<reference evidence="9" key="1">
    <citation type="submission" date="2013-10" db="EMBL/GenBank/DDBJ databases">
        <title>Genomic analysis of the causative agents of coccidiosis in chickens.</title>
        <authorList>
            <person name="Reid A.J."/>
            <person name="Blake D."/>
            <person name="Billington K."/>
            <person name="Browne H."/>
            <person name="Dunn M."/>
            <person name="Hung S."/>
            <person name="Kawahara F."/>
            <person name="Miranda-Saavedra D."/>
            <person name="Mourier T."/>
            <person name="Nagra H."/>
            <person name="Otto T.D."/>
            <person name="Rawlings N."/>
            <person name="Sanchez A."/>
            <person name="Sanders M."/>
            <person name="Subramaniam C."/>
            <person name="Tay Y."/>
            <person name="Dear P."/>
            <person name="Doerig C."/>
            <person name="Gruber A."/>
            <person name="Parkinson J."/>
            <person name="Shirley M."/>
            <person name="Wan K.L."/>
            <person name="Berriman M."/>
            <person name="Tomley F."/>
            <person name="Pain A."/>
        </authorList>
    </citation>
    <scope>NUCLEOTIDE SEQUENCE [LARGE SCALE GENOMIC DNA]</scope>
    <source>
        <strain evidence="9">Houghton</strain>
    </source>
</reference>
<dbReference type="GO" id="GO:0004691">
    <property type="term" value="F:cAMP-dependent protein kinase activity"/>
    <property type="evidence" value="ECO:0007669"/>
    <property type="project" value="TreeGrafter"/>
</dbReference>
<dbReference type="Pfam" id="PF00069">
    <property type="entry name" value="Pkinase"/>
    <property type="match status" value="1"/>
</dbReference>
<keyword evidence="3" id="KW-0547">Nucleotide-binding</keyword>
<reference evidence="9" key="2">
    <citation type="submission" date="2013-10" db="EMBL/GenBank/DDBJ databases">
        <authorList>
            <person name="Aslett M."/>
        </authorList>
    </citation>
    <scope>NUCLEOTIDE SEQUENCE [LARGE SCALE GENOMIC DNA]</scope>
    <source>
        <strain evidence="9">Houghton</strain>
    </source>
</reference>
<keyword evidence="10" id="KW-1185">Reference proteome</keyword>
<evidence type="ECO:0000256" key="3">
    <source>
        <dbReference type="ARBA" id="ARBA00022741"/>
    </source>
</evidence>
<dbReference type="InterPro" id="IPR000719">
    <property type="entry name" value="Prot_kinase_dom"/>
</dbReference>
<evidence type="ECO:0000313" key="10">
    <source>
        <dbReference type="Proteomes" id="UP000030750"/>
    </source>
</evidence>
<evidence type="ECO:0000259" key="8">
    <source>
        <dbReference type="PROSITE" id="PS51285"/>
    </source>
</evidence>
<gene>
    <name evidence="9" type="ORF">EBH_0020950</name>
</gene>
<evidence type="ECO:0000256" key="5">
    <source>
        <dbReference type="ARBA" id="ARBA00022840"/>
    </source>
</evidence>
<dbReference type="InterPro" id="IPR011009">
    <property type="entry name" value="Kinase-like_dom_sf"/>
</dbReference>
<dbReference type="EMBL" id="HG711198">
    <property type="protein sequence ID" value="CDJ48565.1"/>
    <property type="molecule type" value="Genomic_DNA"/>
</dbReference>
<dbReference type="PANTHER" id="PTHR24353:SF37">
    <property type="entry name" value="CAMP-DEPENDENT PROTEIN KINASE CATALYTIC SUBUNIT PRKX"/>
    <property type="match status" value="1"/>
</dbReference>
<evidence type="ECO:0000256" key="2">
    <source>
        <dbReference type="ARBA" id="ARBA00022679"/>
    </source>
</evidence>
<dbReference type="VEuPathDB" id="ToxoDB:EBH_0020950"/>
<dbReference type="PROSITE" id="PS50011">
    <property type="entry name" value="PROTEIN_KINASE_DOM"/>
    <property type="match status" value="1"/>
</dbReference>
<dbReference type="PROSITE" id="PS51285">
    <property type="entry name" value="AGC_KINASE_CTER"/>
    <property type="match status" value="1"/>
</dbReference>
<dbReference type="OrthoDB" id="63267at2759"/>
<dbReference type="GO" id="GO:0005952">
    <property type="term" value="C:cAMP-dependent protein kinase complex"/>
    <property type="evidence" value="ECO:0007669"/>
    <property type="project" value="TreeGrafter"/>
</dbReference>
<dbReference type="SUPFAM" id="SSF56112">
    <property type="entry name" value="Protein kinase-like (PK-like)"/>
    <property type="match status" value="1"/>
</dbReference>
<evidence type="ECO:0008006" key="11">
    <source>
        <dbReference type="Google" id="ProtNLM"/>
    </source>
</evidence>
<name>U6LL94_9EIME</name>
<dbReference type="PANTHER" id="PTHR24353">
    <property type="entry name" value="CYCLIC NUCLEOTIDE-DEPENDENT PROTEIN KINASE"/>
    <property type="match status" value="1"/>
</dbReference>
<accession>U6LL94</accession>
<feature type="region of interest" description="Disordered" evidence="6">
    <location>
        <begin position="164"/>
        <end position="186"/>
    </location>
</feature>
<evidence type="ECO:0000259" key="7">
    <source>
        <dbReference type="PROSITE" id="PS50011"/>
    </source>
</evidence>
<protein>
    <recommendedName>
        <fullName evidence="11">AGC kinase</fullName>
    </recommendedName>
</protein>
<dbReference type="SMART" id="SM00220">
    <property type="entry name" value="S_TKc"/>
    <property type="match status" value="1"/>
</dbReference>
<sequence>MTFLGDLKPENLLVDSEGDLKPENLLVDSEGYLKLTDFGFAKVIENRTYTLCGTPEYIAPEVLLNKGHGKPVDWWTMGILIYEMIVGYPPFFDDEPMGVYQKILGGRIVFPKSFDRVWAFRGGFVGGFGGFIHKWFQNLDWNGILKKQLPPAVFTAMDDTSNFDRYPESTERPPPVTGSMDPFTTW</sequence>
<evidence type="ECO:0000256" key="6">
    <source>
        <dbReference type="SAM" id="MobiDB-lite"/>
    </source>
</evidence>
<keyword evidence="5" id="KW-0067">ATP-binding</keyword>
<keyword evidence="4" id="KW-0418">Kinase</keyword>
<evidence type="ECO:0000256" key="4">
    <source>
        <dbReference type="ARBA" id="ARBA00022777"/>
    </source>
</evidence>
<feature type="domain" description="Protein kinase" evidence="7">
    <location>
        <begin position="1"/>
        <end position="186"/>
    </location>
</feature>
<evidence type="ECO:0000256" key="1">
    <source>
        <dbReference type="ARBA" id="ARBA00022527"/>
    </source>
</evidence>
<dbReference type="InterPro" id="IPR000961">
    <property type="entry name" value="AGC-kinase_C"/>
</dbReference>
<dbReference type="Gene3D" id="1.10.510.10">
    <property type="entry name" value="Transferase(Phosphotransferase) domain 1"/>
    <property type="match status" value="1"/>
</dbReference>
<dbReference type="AlphaFoldDB" id="U6LL94"/>
<evidence type="ECO:0000313" key="9">
    <source>
        <dbReference type="EMBL" id="CDJ48565.1"/>
    </source>
</evidence>
<keyword evidence="2" id="KW-0808">Transferase</keyword>